<evidence type="ECO:0000256" key="4">
    <source>
        <dbReference type="ARBA" id="ARBA00023125"/>
    </source>
</evidence>
<evidence type="ECO:0008006" key="10">
    <source>
        <dbReference type="Google" id="ProtNLM"/>
    </source>
</evidence>
<evidence type="ECO:0000256" key="6">
    <source>
        <dbReference type="ARBA" id="ARBA00023242"/>
    </source>
</evidence>
<keyword evidence="9" id="KW-1185">Reference proteome</keyword>
<proteinExistence type="predicted"/>
<evidence type="ECO:0000256" key="2">
    <source>
        <dbReference type="ARBA" id="ARBA00022833"/>
    </source>
</evidence>
<evidence type="ECO:0000256" key="5">
    <source>
        <dbReference type="ARBA" id="ARBA00023163"/>
    </source>
</evidence>
<evidence type="ECO:0000313" key="9">
    <source>
        <dbReference type="Proteomes" id="UP001430584"/>
    </source>
</evidence>
<feature type="compositionally biased region" description="Low complexity" evidence="7">
    <location>
        <begin position="50"/>
        <end position="69"/>
    </location>
</feature>
<evidence type="ECO:0000256" key="3">
    <source>
        <dbReference type="ARBA" id="ARBA00023015"/>
    </source>
</evidence>
<gene>
    <name evidence="8" type="ORF">SLS55_000942</name>
</gene>
<keyword evidence="4" id="KW-0238">DNA-binding</keyword>
<feature type="compositionally biased region" description="Basic and acidic residues" evidence="7">
    <location>
        <begin position="106"/>
        <end position="115"/>
    </location>
</feature>
<dbReference type="GeneID" id="92005027"/>
<dbReference type="EMBL" id="JAJVCZ030000001">
    <property type="protein sequence ID" value="KAL0264986.1"/>
    <property type="molecule type" value="Genomic_DNA"/>
</dbReference>
<keyword evidence="5" id="KW-0804">Transcription</keyword>
<feature type="compositionally biased region" description="Basic and acidic residues" evidence="7">
    <location>
        <begin position="122"/>
        <end position="139"/>
    </location>
</feature>
<feature type="region of interest" description="Disordered" evidence="7">
    <location>
        <begin position="1"/>
        <end position="220"/>
    </location>
</feature>
<sequence>MNAGPPTPSSSTAFQYSQQQQQVPVPMPYQPGLQQQTYYPPPAEPGSAWSPAQTPPQQQQQGSGTPVAQAQQRKPVASPPVPQPPAFVFEMEGSVPGGGADAQATQEKRESKGEVEVPVPAEVKKDEGKKEEKPPEKLQRTFTDTLRQAGPYFYVPPAVTVEEDEEEEDAGKAAAVPKQSGNSASDEQPDRTPAQERSSAAHQPAESTVQSSQPTADQKLPLEGAEPFGYFLKIADAPTNIPTDQAANYSVLYKCYHPVPIDYADIFWFHHVDVPDFRICGYCFEKHIRQTEFAHCFVGKMESKELKPACFFGAPRMLQQLWPQAVRARSIDQVVKYMKGRTQVTKCYGPKGVLGKDATHVRWFKMRDGEVPHLLICEACLEDQVIGTAFNDMFVPYLEPQGQEQQWSCDMALGYLRRALAHALATHNWSFFVTPAANRLTMPPCAEANDVEAGSRDWYTPTRRIDGVVICSACYHDNLALTPLEREFTPRPVDAASTSNPWSCDFSALGVKSGLEVSLLTTSPTPLHTALSTLAATGPCAAGPLASRTWYRLAAHPTADFDICTTCHSGLFAALPNSASLSTGFLVPITTPQPTRRACDFSSSSPRFLPYALRYLAAVNQPGRVQPYVDYIARFAGVPACARRDPVRGGRWHLLGGAGAPDLVACADCFDAAIEGTALAGLLEAWPPGGEGDPVPRVCDMYSASMRARWKALCHDCSVAEDGGQAALQAFVEFSRHRHRVYEQTVPRCKELLAAARARAERQRVANAMSYVEPKARPAELVQLCWDSREAPAPRLQPQPNRDSLDFQDATSMLYFQEFVGLLQGSSWNIAASTGDLWTVTLPQLTRGSSTLRYAAMAIGSLSKWYQSTNTALRTVTVPASQTAIEDAHYFQAVTYYCQALKMQSQRPSLQDAVFLSILSLFFEILRGNRKAALDHVNHGLALLLAVTTDAAATTNFAPDPRPVLGAVAEVFTQLIGQARAVLRGRVGQGPSLPHLVTGLRKARHTFESFMLLLSELPRSATTTPSTTAPIPATFRSLDEFEAHWILSRRSQARMASIMADTMQASGGAPPGSLDDAALARFYDSLLSNARIRDFCAAARREMCALDAAFAPLFDAVVAGAEPGDPAYLKALHLRLQYLGVVLFEDPPQYACVETVRARTPVFREYVSLAATALSAAKQRGEQRANPAAQLSLQCGVAFNLCLLALFCRDPLVRDQAVGLLEGYPGQDGLWNTRALHALAARNRVVERANAVEGTDEERWRRLWRREMVFEEAGERVLLRYLDRDAESGEWRLVEEVAEVTAREEQVCWRRQPLTGSGAPLLADLYAFYSD</sequence>
<accession>A0ABR3CVS1</accession>
<protein>
    <recommendedName>
        <fullName evidence="10">Integral membrane protein</fullName>
    </recommendedName>
</protein>
<evidence type="ECO:0000256" key="1">
    <source>
        <dbReference type="ARBA" id="ARBA00022723"/>
    </source>
</evidence>
<dbReference type="PANTHER" id="PTHR36206">
    <property type="entry name" value="ASPERCRYPTIN BIOSYNTHESIS CLUSTER-SPECIFIC TRANSCRIPTION REGULATOR ATNN-RELATED"/>
    <property type="match status" value="1"/>
</dbReference>
<keyword evidence="2" id="KW-0862">Zinc</keyword>
<dbReference type="PANTHER" id="PTHR36206:SF13">
    <property type="entry name" value="TRANSCRIPTIONAL REGULATORY PROTEIN MOC3"/>
    <property type="match status" value="1"/>
</dbReference>
<name>A0ABR3CVS1_9PEZI</name>
<dbReference type="RefSeq" id="XP_066637726.1">
    <property type="nucleotide sequence ID" value="XM_066772447.1"/>
</dbReference>
<feature type="compositionally biased region" description="Low complexity" evidence="7">
    <location>
        <begin position="15"/>
        <end position="24"/>
    </location>
</feature>
<dbReference type="Proteomes" id="UP001430584">
    <property type="component" value="Unassembled WGS sequence"/>
</dbReference>
<feature type="compositionally biased region" description="Polar residues" evidence="7">
    <location>
        <begin position="195"/>
        <end position="216"/>
    </location>
</feature>
<organism evidence="8 9">
    <name type="scientific">Diplodia seriata</name>
    <dbReference type="NCBI Taxonomy" id="420778"/>
    <lineage>
        <taxon>Eukaryota</taxon>
        <taxon>Fungi</taxon>
        <taxon>Dikarya</taxon>
        <taxon>Ascomycota</taxon>
        <taxon>Pezizomycotina</taxon>
        <taxon>Dothideomycetes</taxon>
        <taxon>Dothideomycetes incertae sedis</taxon>
        <taxon>Botryosphaeriales</taxon>
        <taxon>Botryosphaeriaceae</taxon>
        <taxon>Diplodia</taxon>
    </lineage>
</organism>
<keyword evidence="3" id="KW-0805">Transcription regulation</keyword>
<evidence type="ECO:0000313" key="8">
    <source>
        <dbReference type="EMBL" id="KAL0264986.1"/>
    </source>
</evidence>
<dbReference type="InterPro" id="IPR052360">
    <property type="entry name" value="Transcr_Regulatory_Proteins"/>
</dbReference>
<evidence type="ECO:0000256" key="7">
    <source>
        <dbReference type="SAM" id="MobiDB-lite"/>
    </source>
</evidence>
<comment type="caution">
    <text evidence="8">The sequence shown here is derived from an EMBL/GenBank/DDBJ whole genome shotgun (WGS) entry which is preliminary data.</text>
</comment>
<keyword evidence="6" id="KW-0539">Nucleus</keyword>
<reference evidence="8 9" key="1">
    <citation type="submission" date="2024-02" db="EMBL/GenBank/DDBJ databases">
        <title>De novo assembly and annotation of 12 fungi associated with fruit tree decline syndrome in Ontario, Canada.</title>
        <authorList>
            <person name="Sulman M."/>
            <person name="Ellouze W."/>
            <person name="Ilyukhin E."/>
        </authorList>
    </citation>
    <scope>NUCLEOTIDE SEQUENCE [LARGE SCALE GENOMIC DNA]</scope>
    <source>
        <strain evidence="8 9">FDS-637</strain>
    </source>
</reference>
<keyword evidence="1" id="KW-0479">Metal-binding</keyword>